<dbReference type="OrthoDB" id="1939715at2759"/>
<dbReference type="GO" id="GO:0030154">
    <property type="term" value="P:cell differentiation"/>
    <property type="evidence" value="ECO:0007669"/>
    <property type="project" value="TreeGrafter"/>
</dbReference>
<gene>
    <name evidence="4" type="ORF">PHYEVI_LOCUS7802</name>
</gene>
<feature type="compositionally biased region" description="Low complexity" evidence="2">
    <location>
        <begin position="1209"/>
        <end position="1220"/>
    </location>
</feature>
<evidence type="ECO:0000313" key="4">
    <source>
        <dbReference type="EMBL" id="CAH1184606.1"/>
    </source>
</evidence>
<proteinExistence type="predicted"/>
<keyword evidence="5" id="KW-1185">Reference proteome</keyword>
<feature type="compositionally biased region" description="Basic and acidic residues" evidence="2">
    <location>
        <begin position="512"/>
        <end position="532"/>
    </location>
</feature>
<keyword evidence="1" id="KW-0597">Phosphoprotein</keyword>
<accession>A0A9P0DZX4</accession>
<evidence type="ECO:0000256" key="2">
    <source>
        <dbReference type="SAM" id="MobiDB-lite"/>
    </source>
</evidence>
<feature type="compositionally biased region" description="Basic and acidic residues" evidence="2">
    <location>
        <begin position="1106"/>
        <end position="1118"/>
    </location>
</feature>
<feature type="compositionally biased region" description="Polar residues" evidence="2">
    <location>
        <begin position="120"/>
        <end position="139"/>
    </location>
</feature>
<dbReference type="Pfam" id="PF07001">
    <property type="entry name" value="BAT2_N"/>
    <property type="match status" value="1"/>
</dbReference>
<feature type="compositionally biased region" description="Basic and acidic residues" evidence="2">
    <location>
        <begin position="714"/>
        <end position="750"/>
    </location>
</feature>
<feature type="compositionally biased region" description="Low complexity" evidence="2">
    <location>
        <begin position="262"/>
        <end position="277"/>
    </location>
</feature>
<feature type="compositionally biased region" description="Polar residues" evidence="2">
    <location>
        <begin position="609"/>
        <end position="622"/>
    </location>
</feature>
<sequence>MSTLPGQASKGEKTKPKFQSLDINSLYRVSRGENLEKQQQKSSSVYIKHGMQSLGKVPNARRAPANLPSLKSEHSGTDTAVPLVPPGAQGWGKQDGASNAGSPSPSGNTNSAQPEDLNSAPLSAPNQAGPQPQLNSHQASAALPPSNAIAPHPHKPMTSSAQPAPTDKLWSSVMSGQESHPPLYQSVQFQHEFPSLSSGDGGPIRTGSDAPQYPSGLSLRPQTEGSWTQGGQRSLGPPGTGGEGAVQGKPGAAHLGAPPQLPVQVGIQQQQQQQQQQPFPPQIRGVMPSFMYKGSNFQQGPGIGVQNSQNMAAPVNGRSHRPIDNRPPRLADRDIEDMPRPIIKEEELSRMDEISKDMGWAESDEIDYNQKLAFSDDEGEKTQKKETKRSQIGRDQRDVRDGHNVDNQNRQWGSRSNAPRGRCSEDEDIWSQRRSQQDKEVEIAVQRAKQRKEEEEKRFNEERKQAAAKKLMELEEKIHKRDKDNVEGSGTINPCSIPPKPINHVDIPLPDFQKDKDKDVRSHTPNESDDKNQPPNQGGNTFRQLTQIEGKNFASRKQKSSERDGREMSGPNFSRQFQNDLPPRFLKHHQRNNSNISNPQQFHRDSFDNRWNSNNKSQSNSFHPLHKNLKQDGLETEKDEFDRKDYKRQSSEESYHTHSQEMSQKSQDSRYHADEIRHHDYERREDYDKRQRDKAPQDVKQGDQTYHFGNEDWDDRRTEKSTEKYEKERDCSQRPDSRDSHMSKHSRDLDYNMSSWSEVMYDTNIEEKKKDREERRIVPGPITKDRIEADDIRSEKRNLTQLKRGQAVDIKSESKKDNEKKDFSSAWADSIPSSMDENRSKIDDKSSSDHSKKSDDYQSRNKSFDQKKGWGGSESHVPRNRPVSWPKRPSSRGQKSGNREYPTDSDGSLDDHKQDKGDSNEPNSPKSSRKSLKDDKNRDGKQDNYNDKRKEKPDRKDNNYVPRGEPSRHGRGGNFRNTRMGGLGKRIDGYGPPPTKSPFGGHHDDKERDKKPSDGSGNAPGEDKTKQNQQALAAGIIGKRSEPCSNMDDKNKDKSRNKSDSRRNKLKPDDKGSDGLGDKKLQPKPQNNRSSSNSNRSRNNTPRLAGGDKKFDGNRGDNVRQNSSGSLKREDKSSENSADAKSHDDNDSGEGKEEKGSLNGDSEGFQEVKSKKNVKERQKSLEDKSSKGNKSDFGKGESKNDRDRKKISQATQQLTQQQIQNIPSLMATPVNPPPVLPQSKSQFDRPRQTKLPPRFAKQKLQKQQQQQQQQQNHPIGDVDMNVYVMKDNGIPATMSTCAWDKPLGPQLRKVEHDSMLGPSMEAVKALESAHSPSQGVTSPGNEKMIGKTSPLQDKSLLDGSTPPVNTIIFENTNFKSAPGPRNAGRPDSKPRSKLDDGSTDNSVISSFNKPNMNDLLQAKSDKADSMPLQLFKEDSADMKLDFFTADLQFADDKSSKNFAPKPIHAMTGGNNTVDSLDYKIASVKKVWETSEQENDENQIGFAGPTLDSNVFAQGKDAPDDNINHEVYSPSPSQSVSTTTNVCKVKPTQQVSGSGQTALSSTHQTHAGMVAPGLMGNPLSPPPIQPVLGPNVGMNPQYTANQHIGYQANLSGSTQYGISAIPSPPTVPLVYNSTQQIQAAAQSAGLYGAFQIDQLGGQGRSQYSQYPNYHGLGQTANSPYSAQSVFLPTAAPPPPHPPPSAPELYSSISNYRMSAAGPFGQNQQLNNPTTVLISSTSNSLMSASVKPSSQPISAIGTKAGGVGQAYQQQSQQGQQVFMAYDPTIQANYLASSAGVMQRAPVAQAQNNVVPGLQPSSSFYSGSTGGQTGFYQQQASSSIGSQMQQHQGGYGMQGNVFGTHSHSQSHANTGMQNFNSHFLTTPIVAAALNAQAQQFRSGLPASYMKGVGMGDQSGRPQQLKSPGSQEVLSSVFNTVFFAGPQIPSPKSRQNSKHPPPQSSPTAQQKYNLYQGVGGSNMQRYPTPIQRPVNFQVQQNSANQKHRNTSNKTPNRQYYGNQSQNEKSEEGKMNDNTNTAGTVKTVLGTSSGCSVTAPAEKIKDSIKEEPAMLKD</sequence>
<feature type="compositionally biased region" description="Basic and acidic residues" evidence="2">
    <location>
        <begin position="765"/>
        <end position="798"/>
    </location>
</feature>
<feature type="compositionally biased region" description="Basic and acidic residues" evidence="2">
    <location>
        <begin position="629"/>
        <end position="659"/>
    </location>
</feature>
<dbReference type="PANTHER" id="PTHR14038:SF0">
    <property type="entry name" value="LP18708P"/>
    <property type="match status" value="1"/>
</dbReference>
<reference evidence="4" key="1">
    <citation type="submission" date="2022-01" db="EMBL/GenBank/DDBJ databases">
        <authorList>
            <person name="King R."/>
        </authorList>
    </citation>
    <scope>NUCLEOTIDE SEQUENCE</scope>
</reference>
<feature type="compositionally biased region" description="Low complexity" evidence="2">
    <location>
        <begin position="1261"/>
        <end position="1271"/>
    </location>
</feature>
<feature type="compositionally biased region" description="Basic and acidic residues" evidence="2">
    <location>
        <begin position="2053"/>
        <end position="2068"/>
    </location>
</feature>
<feature type="compositionally biased region" description="Basic and acidic residues" evidence="2">
    <location>
        <begin position="909"/>
        <end position="919"/>
    </location>
</feature>
<feature type="region of interest" description="Disordered" evidence="2">
    <location>
        <begin position="1904"/>
        <end position="1923"/>
    </location>
</feature>
<feature type="compositionally biased region" description="Basic and acidic residues" evidence="2">
    <location>
        <begin position="1166"/>
        <end position="1206"/>
    </location>
</feature>
<feature type="compositionally biased region" description="Low complexity" evidence="2">
    <location>
        <begin position="96"/>
        <end position="112"/>
    </location>
</feature>
<feature type="compositionally biased region" description="Polar residues" evidence="2">
    <location>
        <begin position="2003"/>
        <end position="2018"/>
    </location>
</feature>
<feature type="compositionally biased region" description="Polar residues" evidence="2">
    <location>
        <begin position="1399"/>
        <end position="1411"/>
    </location>
</feature>
<protein>
    <recommendedName>
        <fullName evidence="3">BAT2 N-terminal domain-containing protein</fullName>
    </recommendedName>
</protein>
<feature type="compositionally biased region" description="Basic and acidic residues" evidence="2">
    <location>
        <begin position="380"/>
        <end position="404"/>
    </location>
</feature>
<feature type="region of interest" description="Disordered" evidence="2">
    <location>
        <begin position="1991"/>
        <end position="2068"/>
    </location>
</feature>
<dbReference type="InterPro" id="IPR009738">
    <property type="entry name" value="BAT2_N"/>
</dbReference>
<dbReference type="EMBL" id="OU900097">
    <property type="protein sequence ID" value="CAH1184606.1"/>
    <property type="molecule type" value="Genomic_DNA"/>
</dbReference>
<organism evidence="4 5">
    <name type="scientific">Phyllotreta striolata</name>
    <name type="common">Striped flea beetle</name>
    <name type="synonym">Crioceris striolata</name>
    <dbReference type="NCBI Taxonomy" id="444603"/>
    <lineage>
        <taxon>Eukaryota</taxon>
        <taxon>Metazoa</taxon>
        <taxon>Ecdysozoa</taxon>
        <taxon>Arthropoda</taxon>
        <taxon>Hexapoda</taxon>
        <taxon>Insecta</taxon>
        <taxon>Pterygota</taxon>
        <taxon>Neoptera</taxon>
        <taxon>Endopterygota</taxon>
        <taxon>Coleoptera</taxon>
        <taxon>Polyphaga</taxon>
        <taxon>Cucujiformia</taxon>
        <taxon>Chrysomeloidea</taxon>
        <taxon>Chrysomelidae</taxon>
        <taxon>Galerucinae</taxon>
        <taxon>Alticini</taxon>
        <taxon>Phyllotreta</taxon>
    </lineage>
</organism>
<feature type="compositionally biased region" description="Basic and acidic residues" evidence="2">
    <location>
        <begin position="1001"/>
        <end position="1013"/>
    </location>
</feature>
<feature type="compositionally biased region" description="Polar residues" evidence="2">
    <location>
        <begin position="220"/>
        <end position="232"/>
    </location>
</feature>
<feature type="compositionally biased region" description="Basic and acidic residues" evidence="2">
    <location>
        <begin position="1039"/>
        <end position="1081"/>
    </location>
</feature>
<feature type="compositionally biased region" description="Low complexity" evidence="2">
    <location>
        <begin position="1087"/>
        <end position="1100"/>
    </location>
</feature>
<feature type="compositionally biased region" description="Basic and acidic residues" evidence="2">
    <location>
        <begin position="667"/>
        <end position="701"/>
    </location>
</feature>
<dbReference type="PANTHER" id="PTHR14038">
    <property type="entry name" value="BAT2 HLA-B-ASSOCIATED TRANSCRIPT 2"/>
    <property type="match status" value="1"/>
</dbReference>
<feature type="compositionally biased region" description="Basic and acidic residues" evidence="2">
    <location>
        <begin position="1127"/>
        <end position="1156"/>
    </location>
</feature>
<feature type="compositionally biased region" description="Basic and acidic residues" evidence="2">
    <location>
        <begin position="321"/>
        <end position="356"/>
    </location>
</feature>
<feature type="compositionally biased region" description="Polar residues" evidence="2">
    <location>
        <begin position="533"/>
        <end position="549"/>
    </location>
</feature>
<dbReference type="InterPro" id="IPR033184">
    <property type="entry name" value="PRRC2"/>
</dbReference>
<feature type="compositionally biased region" description="Basic and acidic residues" evidence="2">
    <location>
        <begin position="836"/>
        <end position="868"/>
    </location>
</feature>
<feature type="compositionally biased region" description="Basic and acidic residues" evidence="2">
    <location>
        <begin position="451"/>
        <end position="486"/>
    </location>
</feature>
<name>A0A9P0DZX4_PHYSR</name>
<feature type="compositionally biased region" description="Polar residues" evidence="2">
    <location>
        <begin position="1362"/>
        <end position="1375"/>
    </location>
</feature>
<feature type="compositionally biased region" description="Basic and acidic residues" evidence="2">
    <location>
        <begin position="1384"/>
        <end position="1396"/>
    </location>
</feature>
<evidence type="ECO:0000259" key="3">
    <source>
        <dbReference type="Pfam" id="PF07001"/>
    </source>
</evidence>
<feature type="compositionally biased region" description="Polar residues" evidence="2">
    <location>
        <begin position="1912"/>
        <end position="1923"/>
    </location>
</feature>
<feature type="compositionally biased region" description="Basic and acidic residues" evidence="2">
    <location>
        <begin position="30"/>
        <end position="39"/>
    </location>
</feature>
<feature type="compositionally biased region" description="Polar residues" evidence="2">
    <location>
        <begin position="295"/>
        <end position="311"/>
    </location>
</feature>
<feature type="compositionally biased region" description="Basic and acidic residues" evidence="2">
    <location>
        <begin position="931"/>
        <end position="958"/>
    </location>
</feature>
<evidence type="ECO:0000313" key="5">
    <source>
        <dbReference type="Proteomes" id="UP001153712"/>
    </source>
</evidence>
<feature type="compositionally biased region" description="Basic and acidic residues" evidence="2">
    <location>
        <begin position="810"/>
        <end position="823"/>
    </location>
</feature>
<feature type="region of interest" description="Disordered" evidence="2">
    <location>
        <begin position="1"/>
        <end position="1276"/>
    </location>
</feature>
<feature type="region of interest" description="Disordered" evidence="2">
    <location>
        <begin position="1326"/>
        <end position="1411"/>
    </location>
</feature>
<feature type="compositionally biased region" description="Polar residues" evidence="2">
    <location>
        <begin position="1330"/>
        <end position="1340"/>
    </location>
</feature>
<dbReference type="Proteomes" id="UP001153712">
    <property type="component" value="Chromosome 4"/>
</dbReference>
<feature type="compositionally biased region" description="Polar residues" evidence="2">
    <location>
        <begin position="405"/>
        <end position="417"/>
    </location>
</feature>
<feature type="compositionally biased region" description="Polar residues" evidence="2">
    <location>
        <begin position="592"/>
        <end position="601"/>
    </location>
</feature>
<feature type="region of interest" description="Disordered" evidence="2">
    <location>
        <begin position="1936"/>
        <end position="1961"/>
    </location>
</feature>
<evidence type="ECO:0000256" key="1">
    <source>
        <dbReference type="ARBA" id="ARBA00022553"/>
    </source>
</evidence>
<feature type="domain" description="BAT2 N-terminal" evidence="3">
    <location>
        <begin position="1"/>
        <end position="200"/>
    </location>
</feature>
<feature type="compositionally biased region" description="Polar residues" evidence="2">
    <location>
        <begin position="2027"/>
        <end position="2047"/>
    </location>
</feature>